<keyword evidence="11" id="KW-1267">Proteomics identification</keyword>
<evidence type="ECO:0000313" key="9">
    <source>
        <dbReference type="EnsemblPlants" id="Zm00001eb239170_P001"/>
    </source>
</evidence>
<evidence type="ECO:0008006" key="12">
    <source>
        <dbReference type="Google" id="ProtNLM"/>
    </source>
</evidence>
<dbReference type="PROSITE" id="PS00221">
    <property type="entry name" value="MIP"/>
    <property type="match status" value="1"/>
</dbReference>
<evidence type="ECO:0000256" key="4">
    <source>
        <dbReference type="ARBA" id="ARBA00022737"/>
    </source>
</evidence>
<reference evidence="9" key="3">
    <citation type="submission" date="2021-05" db="UniProtKB">
        <authorList>
            <consortium name="EnsemblPlants"/>
        </authorList>
    </citation>
    <scope>IDENTIFICATION</scope>
    <source>
        <strain evidence="9">cv. B73</strain>
    </source>
</reference>
<keyword evidence="10" id="KW-1185">Reference proteome</keyword>
<dbReference type="AlphaFoldDB" id="A0A804PHH1"/>
<dbReference type="GO" id="GO:0015267">
    <property type="term" value="F:channel activity"/>
    <property type="evidence" value="ECO:0007669"/>
    <property type="project" value="InterPro"/>
</dbReference>
<evidence type="ECO:0000256" key="2">
    <source>
        <dbReference type="ARBA" id="ARBA00022448"/>
    </source>
</evidence>
<name>A0A804PHH1_MAIZE</name>
<dbReference type="InterPro" id="IPR034294">
    <property type="entry name" value="Aquaporin_transptr"/>
</dbReference>
<accession>A0A804PHH1</accession>
<evidence type="ECO:0000256" key="5">
    <source>
        <dbReference type="ARBA" id="ARBA00022989"/>
    </source>
</evidence>
<comment type="subcellular location">
    <subcellularLocation>
        <location evidence="1">Membrane</location>
        <topology evidence="1">Multi-pass membrane protein</topology>
    </subcellularLocation>
</comment>
<dbReference type="NCBIfam" id="TIGR00861">
    <property type="entry name" value="MIP"/>
    <property type="match status" value="1"/>
</dbReference>
<reference evidence="9" key="2">
    <citation type="submission" date="2019-07" db="EMBL/GenBank/DDBJ databases">
        <authorList>
            <person name="Seetharam A."/>
            <person name="Woodhouse M."/>
            <person name="Cannon E."/>
        </authorList>
    </citation>
    <scope>NUCLEOTIDE SEQUENCE [LARGE SCALE GENOMIC DNA]</scope>
    <source>
        <strain evidence="9">cv. B73</strain>
    </source>
</reference>
<dbReference type="PANTHER" id="PTHR45724">
    <property type="entry name" value="AQUAPORIN NIP2-1"/>
    <property type="match status" value="1"/>
</dbReference>
<keyword evidence="2 7" id="KW-0813">Transport</keyword>
<feature type="transmembrane region" description="Helical" evidence="8">
    <location>
        <begin position="164"/>
        <end position="183"/>
    </location>
</feature>
<sequence length="253" mass="26611">MSRSNYGVLCCSLHLQIIAEIFGTYFLMFAGCGAVTINASKNGQITFPGVAIVWGLAVMVMVYAVGHISGAHFNPAVTLAFATSGRFPWRQLPAYVLAQMLGATLASGTLRLMFGGRHEHFPGTLPTGSEVQSLVIEIITTFYLMFVISGVATDNRAIGELAGLAVGATILLNVLIAGPVSGASMNPARSVGPALVSGEYTSIWVYVVGPVVGAVAGAWAYNLIRFTNKPLREITKSTSFLKSTSRMNSAASA</sequence>
<keyword evidence="5 8" id="KW-1133">Transmembrane helix</keyword>
<dbReference type="Proteomes" id="UP000007305">
    <property type="component" value="Chromosome 5"/>
</dbReference>
<evidence type="ECO:0000256" key="8">
    <source>
        <dbReference type="SAM" id="Phobius"/>
    </source>
</evidence>
<keyword evidence="4" id="KW-0677">Repeat</keyword>
<evidence type="ECO:0007829" key="11">
    <source>
        <dbReference type="PeptideAtlas" id="A0A804PHH1"/>
    </source>
</evidence>
<feature type="transmembrane region" description="Helical" evidence="8">
    <location>
        <begin position="203"/>
        <end position="224"/>
    </location>
</feature>
<evidence type="ECO:0000256" key="3">
    <source>
        <dbReference type="ARBA" id="ARBA00022692"/>
    </source>
</evidence>
<dbReference type="OrthoDB" id="3222at2759"/>
<keyword evidence="3 7" id="KW-0812">Transmembrane</keyword>
<keyword evidence="6 8" id="KW-0472">Membrane</keyword>
<evidence type="ECO:0000313" key="10">
    <source>
        <dbReference type="Proteomes" id="UP000007305"/>
    </source>
</evidence>
<dbReference type="SUPFAM" id="SSF81338">
    <property type="entry name" value="Aquaporin-like"/>
    <property type="match status" value="1"/>
</dbReference>
<dbReference type="InterPro" id="IPR000425">
    <property type="entry name" value="MIP"/>
</dbReference>
<dbReference type="PRINTS" id="PR00783">
    <property type="entry name" value="MINTRINSICP"/>
</dbReference>
<feature type="transmembrane region" description="Helical" evidence="8">
    <location>
        <begin position="94"/>
        <end position="114"/>
    </location>
</feature>
<dbReference type="GO" id="GO:0016020">
    <property type="term" value="C:membrane"/>
    <property type="evidence" value="ECO:0007669"/>
    <property type="project" value="UniProtKB-SubCell"/>
</dbReference>
<comment type="similarity">
    <text evidence="7">Belongs to the MIP/aquaporin (TC 1.A.8) family.</text>
</comment>
<dbReference type="InterPro" id="IPR022357">
    <property type="entry name" value="MIP_CS"/>
</dbReference>
<feature type="transmembrane region" description="Helical" evidence="8">
    <location>
        <begin position="134"/>
        <end position="152"/>
    </location>
</feature>
<feature type="transmembrane region" description="Helical" evidence="8">
    <location>
        <begin position="45"/>
        <end position="65"/>
    </location>
</feature>
<dbReference type="Gene3D" id="1.20.1080.10">
    <property type="entry name" value="Glycerol uptake facilitator protein"/>
    <property type="match status" value="1"/>
</dbReference>
<dbReference type="Pfam" id="PF00230">
    <property type="entry name" value="MIP"/>
    <property type="match status" value="1"/>
</dbReference>
<evidence type="ECO:0000256" key="7">
    <source>
        <dbReference type="RuleBase" id="RU000477"/>
    </source>
</evidence>
<dbReference type="PROSITE" id="PS51257">
    <property type="entry name" value="PROKAR_LIPOPROTEIN"/>
    <property type="match status" value="1"/>
</dbReference>
<reference evidence="10" key="1">
    <citation type="journal article" date="2009" name="Science">
        <title>The B73 maize genome: complexity, diversity, and dynamics.</title>
        <authorList>
            <person name="Schnable P.S."/>
            <person name="Ware D."/>
            <person name="Fulton R.S."/>
            <person name="Stein J.C."/>
            <person name="Wei F."/>
            <person name="Pasternak S."/>
            <person name="Liang C."/>
            <person name="Zhang J."/>
            <person name="Fulton L."/>
            <person name="Graves T.A."/>
            <person name="Minx P."/>
            <person name="Reily A.D."/>
            <person name="Courtney L."/>
            <person name="Kruchowski S.S."/>
            <person name="Tomlinson C."/>
            <person name="Strong C."/>
            <person name="Delehaunty K."/>
            <person name="Fronick C."/>
            <person name="Courtney B."/>
            <person name="Rock S.M."/>
            <person name="Belter E."/>
            <person name="Du F."/>
            <person name="Kim K."/>
            <person name="Abbott R.M."/>
            <person name="Cotton M."/>
            <person name="Levy A."/>
            <person name="Marchetto P."/>
            <person name="Ochoa K."/>
            <person name="Jackson S.M."/>
            <person name="Gillam B."/>
            <person name="Chen W."/>
            <person name="Yan L."/>
            <person name="Higginbotham J."/>
            <person name="Cardenas M."/>
            <person name="Waligorski J."/>
            <person name="Applebaum E."/>
            <person name="Phelps L."/>
            <person name="Falcone J."/>
            <person name="Kanchi K."/>
            <person name="Thane T."/>
            <person name="Scimone A."/>
            <person name="Thane N."/>
            <person name="Henke J."/>
            <person name="Wang T."/>
            <person name="Ruppert J."/>
            <person name="Shah N."/>
            <person name="Rotter K."/>
            <person name="Hodges J."/>
            <person name="Ingenthron E."/>
            <person name="Cordes M."/>
            <person name="Kohlberg S."/>
            <person name="Sgro J."/>
            <person name="Delgado B."/>
            <person name="Mead K."/>
            <person name="Chinwalla A."/>
            <person name="Leonard S."/>
            <person name="Crouse K."/>
            <person name="Collura K."/>
            <person name="Kudrna D."/>
            <person name="Currie J."/>
            <person name="He R."/>
            <person name="Angelova A."/>
            <person name="Rajasekar S."/>
            <person name="Mueller T."/>
            <person name="Lomeli R."/>
            <person name="Scara G."/>
            <person name="Ko A."/>
            <person name="Delaney K."/>
            <person name="Wissotski M."/>
            <person name="Lopez G."/>
            <person name="Campos D."/>
            <person name="Braidotti M."/>
            <person name="Ashley E."/>
            <person name="Golser W."/>
            <person name="Kim H."/>
            <person name="Lee S."/>
            <person name="Lin J."/>
            <person name="Dujmic Z."/>
            <person name="Kim W."/>
            <person name="Talag J."/>
            <person name="Zuccolo A."/>
            <person name="Fan C."/>
            <person name="Sebastian A."/>
            <person name="Kramer M."/>
            <person name="Spiegel L."/>
            <person name="Nascimento L."/>
            <person name="Zutavern T."/>
            <person name="Miller B."/>
            <person name="Ambroise C."/>
            <person name="Muller S."/>
            <person name="Spooner W."/>
            <person name="Narechania A."/>
            <person name="Ren L."/>
            <person name="Wei S."/>
            <person name="Kumari S."/>
            <person name="Faga B."/>
            <person name="Levy M.J."/>
            <person name="McMahan L."/>
            <person name="Van Buren P."/>
            <person name="Vaughn M.W."/>
            <person name="Ying K."/>
            <person name="Yeh C.-T."/>
            <person name="Emrich S.J."/>
            <person name="Jia Y."/>
            <person name="Kalyanaraman A."/>
            <person name="Hsia A.-P."/>
            <person name="Barbazuk W.B."/>
            <person name="Baucom R.S."/>
            <person name="Brutnell T.P."/>
            <person name="Carpita N.C."/>
            <person name="Chaparro C."/>
            <person name="Chia J.-M."/>
            <person name="Deragon J.-M."/>
            <person name="Estill J.C."/>
            <person name="Fu Y."/>
            <person name="Jeddeloh J.A."/>
            <person name="Han Y."/>
            <person name="Lee H."/>
            <person name="Li P."/>
            <person name="Lisch D.R."/>
            <person name="Liu S."/>
            <person name="Liu Z."/>
            <person name="Nagel D.H."/>
            <person name="McCann M.C."/>
            <person name="SanMiguel P."/>
            <person name="Myers A.M."/>
            <person name="Nettleton D."/>
            <person name="Nguyen J."/>
            <person name="Penning B.W."/>
            <person name="Ponnala L."/>
            <person name="Schneider K.L."/>
            <person name="Schwartz D.C."/>
            <person name="Sharma A."/>
            <person name="Soderlund C."/>
            <person name="Springer N.M."/>
            <person name="Sun Q."/>
            <person name="Wang H."/>
            <person name="Waterman M."/>
            <person name="Westerman R."/>
            <person name="Wolfgruber T.K."/>
            <person name="Yang L."/>
            <person name="Yu Y."/>
            <person name="Zhang L."/>
            <person name="Zhou S."/>
            <person name="Zhu Q."/>
            <person name="Bennetzen J.L."/>
            <person name="Dawe R.K."/>
            <person name="Jiang J."/>
            <person name="Jiang N."/>
            <person name="Presting G.G."/>
            <person name="Wessler S.R."/>
            <person name="Aluru S."/>
            <person name="Martienssen R.A."/>
            <person name="Clifton S.W."/>
            <person name="McCombie W.R."/>
            <person name="Wing R.A."/>
            <person name="Wilson R.K."/>
        </authorList>
    </citation>
    <scope>NUCLEOTIDE SEQUENCE [LARGE SCALE GENOMIC DNA]</scope>
    <source>
        <strain evidence="10">cv. B73</strain>
    </source>
</reference>
<dbReference type="InterPro" id="IPR023271">
    <property type="entry name" value="Aquaporin-like"/>
</dbReference>
<dbReference type="Gramene" id="Zm00001eb239170_T001">
    <property type="protein sequence ID" value="Zm00001eb239170_P001"/>
    <property type="gene ID" value="Zm00001eb239170"/>
</dbReference>
<dbReference type="PANTHER" id="PTHR45724:SF13">
    <property type="entry name" value="AQUAPORIN NIP1-1-RELATED"/>
    <property type="match status" value="1"/>
</dbReference>
<proteinExistence type="evidence at protein level"/>
<evidence type="ECO:0000256" key="1">
    <source>
        <dbReference type="ARBA" id="ARBA00004141"/>
    </source>
</evidence>
<gene>
    <name evidence="9" type="primary">LOC542741</name>
</gene>
<evidence type="ECO:0000256" key="6">
    <source>
        <dbReference type="ARBA" id="ARBA00023136"/>
    </source>
</evidence>
<organism evidence="9 10">
    <name type="scientific">Zea mays</name>
    <name type="common">Maize</name>
    <dbReference type="NCBI Taxonomy" id="4577"/>
    <lineage>
        <taxon>Eukaryota</taxon>
        <taxon>Viridiplantae</taxon>
        <taxon>Streptophyta</taxon>
        <taxon>Embryophyta</taxon>
        <taxon>Tracheophyta</taxon>
        <taxon>Spermatophyta</taxon>
        <taxon>Magnoliopsida</taxon>
        <taxon>Liliopsida</taxon>
        <taxon>Poales</taxon>
        <taxon>Poaceae</taxon>
        <taxon>PACMAD clade</taxon>
        <taxon>Panicoideae</taxon>
        <taxon>Andropogonodae</taxon>
        <taxon>Andropogoneae</taxon>
        <taxon>Tripsacinae</taxon>
        <taxon>Zea</taxon>
    </lineage>
</organism>
<dbReference type="EnsemblPlants" id="Zm00001eb239170_T001">
    <property type="protein sequence ID" value="Zm00001eb239170_P001"/>
    <property type="gene ID" value="Zm00001eb239170"/>
</dbReference>
<protein>
    <recommendedName>
        <fullName evidence="12">Aquaporin NIP1-1</fullName>
    </recommendedName>
</protein>